<comment type="similarity">
    <text evidence="1">Belongs to the aldo/keto reductase family.</text>
</comment>
<evidence type="ECO:0000256" key="5">
    <source>
        <dbReference type="PIRSR" id="PIRSR000097-2"/>
    </source>
</evidence>
<dbReference type="AlphaFoldDB" id="L8H8F7"/>
<dbReference type="GeneID" id="14921616"/>
<dbReference type="PROSITE" id="PS00062">
    <property type="entry name" value="ALDOKETO_REDUCTASE_2"/>
    <property type="match status" value="1"/>
</dbReference>
<gene>
    <name evidence="8" type="ORF">ACA1_054920</name>
</gene>
<dbReference type="PRINTS" id="PR00069">
    <property type="entry name" value="ALDKETRDTASE"/>
</dbReference>
<dbReference type="Gene3D" id="3.20.20.100">
    <property type="entry name" value="NADP-dependent oxidoreductase domain"/>
    <property type="match status" value="1"/>
</dbReference>
<dbReference type="PROSITE" id="PS00063">
    <property type="entry name" value="ALDOKETO_REDUCTASE_3"/>
    <property type="match status" value="1"/>
</dbReference>
<dbReference type="PIRSF" id="PIRSF000097">
    <property type="entry name" value="AKR"/>
    <property type="match status" value="1"/>
</dbReference>
<evidence type="ECO:0000313" key="9">
    <source>
        <dbReference type="Proteomes" id="UP000011083"/>
    </source>
</evidence>
<dbReference type="RefSeq" id="XP_004344149.1">
    <property type="nucleotide sequence ID" value="XM_004344099.1"/>
</dbReference>
<evidence type="ECO:0000256" key="1">
    <source>
        <dbReference type="ARBA" id="ARBA00007905"/>
    </source>
</evidence>
<sequence length="314" mass="34399">MATTPTLTLNTGATMPVVGLGTWKSAPGEVAAAVKAALHAGYRHFDCAEIYGNEAEVGETLKAAFDEGLVKREELFITSKVFNHHHQDRAADALRTTLKNLQLAYLDLYLIHWPIKFEDAVIPQPSRQPDGSPNPLIKASFEFLDTWKAMEGLLKEGLVRAIGVSNFTQEQIDQLLADSQTVPAVNQVEFHPYLVQKELLDYCTAKGIVLTAYSPLGSSDSYTGKLEGAPSLLKCGVVNGIAAEAGRSPAQVLIRWAVQKGVVVIPKSVNEERIRANFAVFDFELSADQVARLDGLNRDHRFGLGWMPGHFFPL</sequence>
<feature type="active site" description="Proton donor" evidence="4">
    <location>
        <position position="51"/>
    </location>
</feature>
<keyword evidence="2" id="KW-0521">NADP</keyword>
<dbReference type="Pfam" id="PF00248">
    <property type="entry name" value="Aldo_ket_red"/>
    <property type="match status" value="1"/>
</dbReference>
<dbReference type="SUPFAM" id="SSF51430">
    <property type="entry name" value="NAD(P)-linked oxidoreductase"/>
    <property type="match status" value="1"/>
</dbReference>
<dbReference type="InterPro" id="IPR023210">
    <property type="entry name" value="NADP_OxRdtase_dom"/>
</dbReference>
<dbReference type="PROSITE" id="PS00798">
    <property type="entry name" value="ALDOKETO_REDUCTASE_1"/>
    <property type="match status" value="1"/>
</dbReference>
<feature type="domain" description="NADP-dependent oxidoreductase" evidence="7">
    <location>
        <begin position="19"/>
        <end position="297"/>
    </location>
</feature>
<protein>
    <submittedName>
        <fullName evidence="8">Aldehyde reductase</fullName>
    </submittedName>
</protein>
<dbReference type="InterPro" id="IPR020471">
    <property type="entry name" value="AKR"/>
</dbReference>
<dbReference type="GO" id="GO:0016491">
    <property type="term" value="F:oxidoreductase activity"/>
    <property type="evidence" value="ECO:0007669"/>
    <property type="project" value="UniProtKB-KW"/>
</dbReference>
<keyword evidence="3" id="KW-0560">Oxidoreductase</keyword>
<evidence type="ECO:0000256" key="2">
    <source>
        <dbReference type="ARBA" id="ARBA00022857"/>
    </source>
</evidence>
<organism evidence="8 9">
    <name type="scientific">Acanthamoeba castellanii (strain ATCC 30010 / Neff)</name>
    <dbReference type="NCBI Taxonomy" id="1257118"/>
    <lineage>
        <taxon>Eukaryota</taxon>
        <taxon>Amoebozoa</taxon>
        <taxon>Discosea</taxon>
        <taxon>Longamoebia</taxon>
        <taxon>Centramoebida</taxon>
        <taxon>Acanthamoebidae</taxon>
        <taxon>Acanthamoeba</taxon>
    </lineage>
</organism>
<name>L8H8F7_ACACF</name>
<dbReference type="Proteomes" id="UP000011083">
    <property type="component" value="Unassembled WGS sequence"/>
</dbReference>
<evidence type="ECO:0000259" key="7">
    <source>
        <dbReference type="Pfam" id="PF00248"/>
    </source>
</evidence>
<dbReference type="FunFam" id="3.20.20.100:FF:000006">
    <property type="entry name" value="Aldo-keto reductase family 1 member A1"/>
    <property type="match status" value="1"/>
</dbReference>
<dbReference type="PANTHER" id="PTHR11732">
    <property type="entry name" value="ALDO/KETO REDUCTASE"/>
    <property type="match status" value="1"/>
</dbReference>
<dbReference type="STRING" id="1257118.L8H8F7"/>
<dbReference type="KEGG" id="acan:ACA1_054920"/>
<dbReference type="VEuPathDB" id="AmoebaDB:ACA1_054920"/>
<evidence type="ECO:0000256" key="3">
    <source>
        <dbReference type="ARBA" id="ARBA00023002"/>
    </source>
</evidence>
<feature type="site" description="Lowers pKa of active site Tyr" evidence="6">
    <location>
        <position position="80"/>
    </location>
</feature>
<dbReference type="InterPro" id="IPR036812">
    <property type="entry name" value="NAD(P)_OxRdtase_dom_sf"/>
</dbReference>
<dbReference type="InterPro" id="IPR018170">
    <property type="entry name" value="Aldo/ket_reductase_CS"/>
</dbReference>
<reference evidence="8 9" key="1">
    <citation type="journal article" date="2013" name="Genome Biol.">
        <title>Genome of Acanthamoeba castellanii highlights extensive lateral gene transfer and early evolution of tyrosine kinase signaling.</title>
        <authorList>
            <person name="Clarke M."/>
            <person name="Lohan A.J."/>
            <person name="Liu B."/>
            <person name="Lagkouvardos I."/>
            <person name="Roy S."/>
            <person name="Zafar N."/>
            <person name="Bertelli C."/>
            <person name="Schilde C."/>
            <person name="Kianianmomeni A."/>
            <person name="Burglin T.R."/>
            <person name="Frech C."/>
            <person name="Turcotte B."/>
            <person name="Kopec K.O."/>
            <person name="Synnott J.M."/>
            <person name="Choo C."/>
            <person name="Paponov I."/>
            <person name="Finkler A."/>
            <person name="Soon Heng Tan C."/>
            <person name="Hutchins A.P."/>
            <person name="Weinmeier T."/>
            <person name="Rattei T."/>
            <person name="Chu J.S."/>
            <person name="Gimenez G."/>
            <person name="Irimia M."/>
            <person name="Rigden D.J."/>
            <person name="Fitzpatrick D.A."/>
            <person name="Lorenzo-Morales J."/>
            <person name="Bateman A."/>
            <person name="Chiu C.H."/>
            <person name="Tang P."/>
            <person name="Hegemann P."/>
            <person name="Fromm H."/>
            <person name="Raoult D."/>
            <person name="Greub G."/>
            <person name="Miranda-Saavedra D."/>
            <person name="Chen N."/>
            <person name="Nash P."/>
            <person name="Ginger M.L."/>
            <person name="Horn M."/>
            <person name="Schaap P."/>
            <person name="Caler L."/>
            <person name="Loftus B."/>
        </authorList>
    </citation>
    <scope>NUCLEOTIDE SEQUENCE [LARGE SCALE GENOMIC DNA]</scope>
    <source>
        <strain evidence="8 9">Neff</strain>
    </source>
</reference>
<dbReference type="EMBL" id="KB007909">
    <property type="protein sequence ID" value="ELR20746.1"/>
    <property type="molecule type" value="Genomic_DNA"/>
</dbReference>
<proteinExistence type="inferred from homology"/>
<evidence type="ECO:0000256" key="4">
    <source>
        <dbReference type="PIRSR" id="PIRSR000097-1"/>
    </source>
</evidence>
<evidence type="ECO:0000313" key="8">
    <source>
        <dbReference type="EMBL" id="ELR20746.1"/>
    </source>
</evidence>
<feature type="binding site" evidence="5">
    <location>
        <position position="112"/>
    </location>
    <ligand>
        <name>substrate</name>
    </ligand>
</feature>
<accession>L8H8F7</accession>
<keyword evidence="9" id="KW-1185">Reference proteome</keyword>
<dbReference type="OMA" id="LWNSQHH"/>
<evidence type="ECO:0000256" key="6">
    <source>
        <dbReference type="PIRSR" id="PIRSR000097-3"/>
    </source>
</evidence>
<dbReference type="OrthoDB" id="416253at2759"/>